<name>A0A6J5QZ42_9CAUD</name>
<feature type="transmembrane region" description="Helical" evidence="1">
    <location>
        <begin position="169"/>
        <end position="186"/>
    </location>
</feature>
<organism evidence="2">
    <name type="scientific">uncultured Caudovirales phage</name>
    <dbReference type="NCBI Taxonomy" id="2100421"/>
    <lineage>
        <taxon>Viruses</taxon>
        <taxon>Duplodnaviria</taxon>
        <taxon>Heunggongvirae</taxon>
        <taxon>Uroviricota</taxon>
        <taxon>Caudoviricetes</taxon>
        <taxon>Peduoviridae</taxon>
        <taxon>Maltschvirus</taxon>
        <taxon>Maltschvirus maltsch</taxon>
    </lineage>
</organism>
<protein>
    <submittedName>
        <fullName evidence="2">Uncharacterized protein</fullName>
    </submittedName>
</protein>
<evidence type="ECO:0000256" key="1">
    <source>
        <dbReference type="SAM" id="Phobius"/>
    </source>
</evidence>
<gene>
    <name evidence="2" type="ORF">UFOVP1151_34</name>
</gene>
<evidence type="ECO:0000313" key="2">
    <source>
        <dbReference type="EMBL" id="CAB4186651.1"/>
    </source>
</evidence>
<feature type="transmembrane region" description="Helical" evidence="1">
    <location>
        <begin position="192"/>
        <end position="211"/>
    </location>
</feature>
<sequence>MRYTLLALLLCGCSTVTPPSPIPVETQNKEKDNYITKVESIVSDSASALTAVVPVLDKGTVREVVEAQVIRLSGVSKPSVAKVEEFTRIIKQNDTKAVQKDKDEASKVDAETTALYAMVEQKDFEIQEAHARADGEFKQKVLWQFSTAGLGLFVAGVLVVAFTPFKTKGITLMGGGALAMASLWIFDSQWFTWIAGGSVGIVCLSLLVVMIKKLTSKTPLELHPQKQESVDLHLHQ</sequence>
<keyword evidence="1" id="KW-0812">Transmembrane</keyword>
<keyword evidence="1" id="KW-0472">Membrane</keyword>
<feature type="transmembrane region" description="Helical" evidence="1">
    <location>
        <begin position="141"/>
        <end position="162"/>
    </location>
</feature>
<proteinExistence type="predicted"/>
<keyword evidence="1" id="KW-1133">Transmembrane helix</keyword>
<accession>A0A6J5QZ42</accession>
<reference evidence="2" key="1">
    <citation type="submission" date="2020-05" db="EMBL/GenBank/DDBJ databases">
        <authorList>
            <person name="Chiriac C."/>
            <person name="Salcher M."/>
            <person name="Ghai R."/>
            <person name="Kavagutti S V."/>
        </authorList>
    </citation>
    <scope>NUCLEOTIDE SEQUENCE</scope>
</reference>
<dbReference type="EMBL" id="LR797097">
    <property type="protein sequence ID" value="CAB4186651.1"/>
    <property type="molecule type" value="Genomic_DNA"/>
</dbReference>